<reference evidence="3 4" key="1">
    <citation type="journal article" date="2024" name="Science">
        <title>Giant polyketide synthase enzymes in the biosynthesis of giant marine polyether toxins.</title>
        <authorList>
            <person name="Fallon T.R."/>
            <person name="Shende V.V."/>
            <person name="Wierzbicki I.H."/>
            <person name="Pendleton A.L."/>
            <person name="Watervoot N.F."/>
            <person name="Auber R.P."/>
            <person name="Gonzalez D.J."/>
            <person name="Wisecaver J.H."/>
            <person name="Moore B.S."/>
        </authorList>
    </citation>
    <scope>NUCLEOTIDE SEQUENCE [LARGE SCALE GENOMIC DNA]</scope>
    <source>
        <strain evidence="3 4">12B1</strain>
    </source>
</reference>
<sequence>MTVDCRFGGFGALAPRLCWLPADSRTSTRQIKALPCGRSWHMASVLGMSSLHPQSIYMELKESCSDDDDEPPPPPPPMLPPPLLHCARSSSDDIERRARSPDKLSQERSTHAFDLIRLQHPSCSTLEGSERSRTARHSAGSSDLSVLPSGGAPASAEGHSSMPPASPRKASTLGELPSPQAMKLTQRNLEFHRLKHTALHSPPASSHGHREGSASRKPGHSRSKSVDPWLLKGAKLMRMFEGRPGDGADSEDDKSECSSNCAVGSALSIGSALFAGLGSIAKARYLGLKDGGKRAKEVWSELAPHADALKESAQTAAASKFHSVVGNELGNFLRTLGKKGREMVIEEDYLPGWFRAMGLRMFENIWPQIEREMHDILMQQLGRQLNVRPEVFKQEAEPVRWKPNVAVYLRSKLRYTLYPYDKSVFQVMRNPWCVVLMTCSVFPYFGIQPLYYLVVFCCIDKSDEFQLVAFVLEIKAFSCFTIGYLLLILGAAQDHLCITWLTEPLCDDFGPGVSPAFAWELLGFVVQTLLFFVGFLCLPFSSSRTEDPNNYSAAEALERHREVLDLLGANKDHYLITKKPTGICLKLFDCMFPGGDYSRGGMLYPWMVYDASVLFLTILLAVFFIHHGARIDEEFWQDQWRLHAIIWWWKTCYGLLETPFLIFTVTRMSSFLTYAQPTGYDRQGKLVRQLTRAERRQRYDDLQQEFQVGTNQSKGSPMPARSQSHGCTRSPSVCRSAKQWSDSFAPLLAGKSEAGKWRDKHSTSTSSRLNMLARKGLSILLSHLPPREGMGDDVRGGSRDDNQTGSSAIDERPHGGNMSNSSGHNLTPVDKLSQSNKDGLERSPKSSIPLTNTSTSISAAPKSSQLRRPSLSWPSRSQRSKPGSLVLPGWTTETSVSISSGASLKRTRGSPPPTSVVDPASGNKIGQIADQTEGSKTGNTLGYVTAISNRDSHVQNKFQAEGFRHHLRDSESSAF</sequence>
<evidence type="ECO:0000256" key="2">
    <source>
        <dbReference type="SAM" id="Phobius"/>
    </source>
</evidence>
<protein>
    <recommendedName>
        <fullName evidence="5">Autophagy-related protein 9</fullName>
    </recommendedName>
</protein>
<dbReference type="PANTHER" id="PTHR40849">
    <property type="entry name" value="C2 CALCIUM-DEPENDENT MEMBRANE TARGETING"/>
    <property type="match status" value="1"/>
</dbReference>
<feature type="compositionally biased region" description="Basic and acidic residues" evidence="1">
    <location>
        <begin position="785"/>
        <end position="802"/>
    </location>
</feature>
<dbReference type="PANTHER" id="PTHR40849:SF2">
    <property type="entry name" value="RGS DOMAIN-CONTAINING PROTEIN"/>
    <property type="match status" value="1"/>
</dbReference>
<feature type="region of interest" description="Disordered" evidence="1">
    <location>
        <begin position="124"/>
        <end position="175"/>
    </location>
</feature>
<feature type="transmembrane region" description="Helical" evidence="2">
    <location>
        <begin position="434"/>
        <end position="455"/>
    </location>
</feature>
<feature type="transmembrane region" description="Helical" evidence="2">
    <location>
        <begin position="517"/>
        <end position="538"/>
    </location>
</feature>
<accession>A0AB34IY73</accession>
<keyword evidence="2" id="KW-0472">Membrane</keyword>
<name>A0AB34IY73_PRYPA</name>
<feature type="region of interest" description="Disordered" evidence="1">
    <location>
        <begin position="782"/>
        <end position="938"/>
    </location>
</feature>
<feature type="compositionally biased region" description="Pro residues" evidence="1">
    <location>
        <begin position="72"/>
        <end position="83"/>
    </location>
</feature>
<evidence type="ECO:0000313" key="4">
    <source>
        <dbReference type="Proteomes" id="UP001515480"/>
    </source>
</evidence>
<feature type="compositionally biased region" description="Basic and acidic residues" evidence="1">
    <location>
        <begin position="90"/>
        <end position="110"/>
    </location>
</feature>
<feature type="region of interest" description="Disordered" evidence="1">
    <location>
        <begin position="705"/>
        <end position="732"/>
    </location>
</feature>
<dbReference type="Proteomes" id="UP001515480">
    <property type="component" value="Unassembled WGS sequence"/>
</dbReference>
<feature type="transmembrane region" description="Helical" evidence="2">
    <location>
        <begin position="606"/>
        <end position="625"/>
    </location>
</feature>
<proteinExistence type="predicted"/>
<feature type="compositionally biased region" description="Polar residues" evidence="1">
    <location>
        <begin position="845"/>
        <end position="862"/>
    </location>
</feature>
<dbReference type="AlphaFoldDB" id="A0AB34IY73"/>
<keyword evidence="4" id="KW-1185">Reference proteome</keyword>
<feature type="compositionally biased region" description="Polar residues" evidence="1">
    <location>
        <begin position="929"/>
        <end position="938"/>
    </location>
</feature>
<keyword evidence="2" id="KW-0812">Transmembrane</keyword>
<keyword evidence="2" id="KW-1133">Transmembrane helix</keyword>
<evidence type="ECO:0000256" key="1">
    <source>
        <dbReference type="SAM" id="MobiDB-lite"/>
    </source>
</evidence>
<feature type="compositionally biased region" description="Low complexity" evidence="1">
    <location>
        <begin position="863"/>
        <end position="877"/>
    </location>
</feature>
<feature type="transmembrane region" description="Helical" evidence="2">
    <location>
        <begin position="467"/>
        <end position="492"/>
    </location>
</feature>
<feature type="region of interest" description="Disordered" evidence="1">
    <location>
        <begin position="199"/>
        <end position="227"/>
    </location>
</feature>
<organism evidence="3 4">
    <name type="scientific">Prymnesium parvum</name>
    <name type="common">Toxic golden alga</name>
    <dbReference type="NCBI Taxonomy" id="97485"/>
    <lineage>
        <taxon>Eukaryota</taxon>
        <taxon>Haptista</taxon>
        <taxon>Haptophyta</taxon>
        <taxon>Prymnesiophyceae</taxon>
        <taxon>Prymnesiales</taxon>
        <taxon>Prymnesiaceae</taxon>
        <taxon>Prymnesium</taxon>
    </lineage>
</organism>
<feature type="region of interest" description="Disordered" evidence="1">
    <location>
        <begin position="63"/>
        <end position="110"/>
    </location>
</feature>
<gene>
    <name evidence="3" type="ORF">AB1Y20_004837</name>
</gene>
<comment type="caution">
    <text evidence="3">The sequence shown here is derived from an EMBL/GenBank/DDBJ whole genome shotgun (WGS) entry which is preliminary data.</text>
</comment>
<evidence type="ECO:0000313" key="3">
    <source>
        <dbReference type="EMBL" id="KAL1508742.1"/>
    </source>
</evidence>
<evidence type="ECO:0008006" key="5">
    <source>
        <dbReference type="Google" id="ProtNLM"/>
    </source>
</evidence>
<dbReference type="EMBL" id="JBGBPQ010000016">
    <property type="protein sequence ID" value="KAL1508742.1"/>
    <property type="molecule type" value="Genomic_DNA"/>
</dbReference>
<feature type="compositionally biased region" description="Polar residues" evidence="1">
    <location>
        <begin position="891"/>
        <end position="902"/>
    </location>
</feature>